<keyword evidence="1" id="KW-0378">Hydrolase</keyword>
<dbReference type="SFLD" id="SFLDG01129">
    <property type="entry name" value="C1.5:_HAD__Beta-PGM__Phosphata"/>
    <property type="match status" value="1"/>
</dbReference>
<dbReference type="SFLD" id="SFLDS00003">
    <property type="entry name" value="Haloacid_Dehalogenase"/>
    <property type="match status" value="1"/>
</dbReference>
<evidence type="ECO:0000313" key="2">
    <source>
        <dbReference type="EMBL" id="THH12161.1"/>
    </source>
</evidence>
<keyword evidence="3" id="KW-1185">Reference proteome</keyword>
<dbReference type="PANTHER" id="PTHR43316:SF9">
    <property type="entry name" value="ACID DEHALOGENASE, PUTATIVE (AFU_ORTHOLOGUE AFUA_6G14460)-RELATED"/>
    <property type="match status" value="1"/>
</dbReference>
<dbReference type="AlphaFoldDB" id="A0A4S4LL93"/>
<dbReference type="InterPro" id="IPR036412">
    <property type="entry name" value="HAD-like_sf"/>
</dbReference>
<sequence>MQPKTLGQFKVLIFDVYGTLMDWETGIFDALRPLLERARSSWSKEEALTAFFSVEKDLQVQHPGMLYSVLLSAVHGALANRIGTTSTPTEDEAFGRSIAQWPVFPDTVSALAKLKKYYKLVVLSNVDNYSFNTYTRPVLESGGGVFDLVMTAQDLGAYKPDPANFEAALRAISTQLSVEKEEVLVTAISLTHDHEPANALGISSAWIERENALIGVDSNATYDFKFKTLGEMAEAREELCDLR</sequence>
<name>A0A4S4LL93_9AGAM</name>
<dbReference type="InterPro" id="IPR006439">
    <property type="entry name" value="HAD-SF_hydro_IA"/>
</dbReference>
<dbReference type="PRINTS" id="PR00413">
    <property type="entry name" value="HADHALOGNASE"/>
</dbReference>
<organism evidence="2 3">
    <name type="scientific">Phellinidium pouzarii</name>
    <dbReference type="NCBI Taxonomy" id="167371"/>
    <lineage>
        <taxon>Eukaryota</taxon>
        <taxon>Fungi</taxon>
        <taxon>Dikarya</taxon>
        <taxon>Basidiomycota</taxon>
        <taxon>Agaricomycotina</taxon>
        <taxon>Agaricomycetes</taxon>
        <taxon>Hymenochaetales</taxon>
        <taxon>Hymenochaetaceae</taxon>
        <taxon>Phellinidium</taxon>
    </lineage>
</organism>
<dbReference type="GO" id="GO:0016791">
    <property type="term" value="F:phosphatase activity"/>
    <property type="evidence" value="ECO:0007669"/>
    <property type="project" value="UniProtKB-ARBA"/>
</dbReference>
<evidence type="ECO:0008006" key="4">
    <source>
        <dbReference type="Google" id="ProtNLM"/>
    </source>
</evidence>
<proteinExistence type="predicted"/>
<dbReference type="EMBL" id="SGPK01000003">
    <property type="protein sequence ID" value="THH12161.1"/>
    <property type="molecule type" value="Genomic_DNA"/>
</dbReference>
<accession>A0A4S4LL93</accession>
<gene>
    <name evidence="2" type="ORF">EW145_g197</name>
</gene>
<dbReference type="Pfam" id="PF00702">
    <property type="entry name" value="Hydrolase"/>
    <property type="match status" value="1"/>
</dbReference>
<dbReference type="InterPro" id="IPR051540">
    <property type="entry name" value="S-2-haloacid_dehalogenase"/>
</dbReference>
<reference evidence="2 3" key="1">
    <citation type="submission" date="2019-02" db="EMBL/GenBank/DDBJ databases">
        <title>Genome sequencing of the rare red list fungi Phellinidium pouzarii.</title>
        <authorList>
            <person name="Buettner E."/>
            <person name="Kellner H."/>
        </authorList>
    </citation>
    <scope>NUCLEOTIDE SEQUENCE [LARGE SCALE GENOMIC DNA]</scope>
    <source>
        <strain evidence="2 3">DSM 108285</strain>
    </source>
</reference>
<dbReference type="SUPFAM" id="SSF56784">
    <property type="entry name" value="HAD-like"/>
    <property type="match status" value="1"/>
</dbReference>
<protein>
    <recommendedName>
        <fullName evidence="4">Haloacid dehalogenase</fullName>
    </recommendedName>
</protein>
<dbReference type="Proteomes" id="UP000308199">
    <property type="component" value="Unassembled WGS sequence"/>
</dbReference>
<dbReference type="OrthoDB" id="20198at2759"/>
<dbReference type="InterPro" id="IPR023214">
    <property type="entry name" value="HAD_sf"/>
</dbReference>
<evidence type="ECO:0000313" key="3">
    <source>
        <dbReference type="Proteomes" id="UP000308199"/>
    </source>
</evidence>
<comment type="caution">
    <text evidence="2">The sequence shown here is derived from an EMBL/GenBank/DDBJ whole genome shotgun (WGS) entry which is preliminary data.</text>
</comment>
<dbReference type="Gene3D" id="3.40.50.1000">
    <property type="entry name" value="HAD superfamily/HAD-like"/>
    <property type="match status" value="1"/>
</dbReference>
<dbReference type="Gene3D" id="1.10.150.750">
    <property type="match status" value="1"/>
</dbReference>
<dbReference type="PANTHER" id="PTHR43316">
    <property type="entry name" value="HYDROLASE, HALOACID DELAHOGENASE-RELATED"/>
    <property type="match status" value="1"/>
</dbReference>
<evidence type="ECO:0000256" key="1">
    <source>
        <dbReference type="ARBA" id="ARBA00022801"/>
    </source>
</evidence>